<dbReference type="PANTHER" id="PTHR43685">
    <property type="entry name" value="GLYCOSYLTRANSFERASE"/>
    <property type="match status" value="1"/>
</dbReference>
<dbReference type="GeneID" id="49635855"/>
<sequence length="307" mass="35462">MDKKSICAVVVTYNRKELLLRCLQALEQQSYSLEHIVIVDNASTDGTVDFLEQQGYLENPKVTLLSLLENQGGAGGFHAGIKYAYEQGYDYIWLMDDDGYPEINCLKELSSYLSNNSYIGPVVVDSKTKEKLSFSIRLPNSLAVFDTYDSLINFEKNNKTIQKLILPFNGTLISRELISKIGLPFKDYFIWGDEKEYTLRMKKARANIFTVVNSIFYHPADSSSSIPMFFGKLRFNNANSKLKLYCFCRNSISIYLKHDGIFYAFCFLLKTTWFFLFTKPSVSKLLFSWRAMWHGFIDDFSFHKKLL</sequence>
<dbReference type="GO" id="GO:0016757">
    <property type="term" value="F:glycosyltransferase activity"/>
    <property type="evidence" value="ECO:0007669"/>
    <property type="project" value="UniProtKB-KW"/>
</dbReference>
<dbReference type="Gene3D" id="3.90.550.10">
    <property type="entry name" value="Spore Coat Polysaccharide Biosynthesis Protein SpsA, Chain A"/>
    <property type="match status" value="1"/>
</dbReference>
<proteinExistence type="predicted"/>
<dbReference type="InterPro" id="IPR001173">
    <property type="entry name" value="Glyco_trans_2-like"/>
</dbReference>
<accession>A0A448F9P9</accession>
<dbReference type="SUPFAM" id="SSF53448">
    <property type="entry name" value="Nucleotide-diphospho-sugar transferases"/>
    <property type="match status" value="1"/>
</dbReference>
<feature type="transmembrane region" description="Helical" evidence="1">
    <location>
        <begin position="260"/>
        <end position="278"/>
    </location>
</feature>
<organism evidence="3 4">
    <name type="scientific">Aggregatibacter aphrophilus ATCC 33389</name>
    <dbReference type="NCBI Taxonomy" id="985008"/>
    <lineage>
        <taxon>Bacteria</taxon>
        <taxon>Pseudomonadati</taxon>
        <taxon>Pseudomonadota</taxon>
        <taxon>Gammaproteobacteria</taxon>
        <taxon>Pasteurellales</taxon>
        <taxon>Pasteurellaceae</taxon>
        <taxon>Aggregatibacter</taxon>
    </lineage>
</organism>
<dbReference type="OrthoDB" id="7665907at2"/>
<dbReference type="Proteomes" id="UP000272690">
    <property type="component" value="Chromosome"/>
</dbReference>
<protein>
    <submittedName>
        <fullName evidence="3">UDP-galactofuranosyl transferase GlfT1</fullName>
        <ecNumber evidence="3">2.4.1.-</ecNumber>
    </submittedName>
</protein>
<name>A0A448F9P9_AGGAP</name>
<dbReference type="CDD" id="cd04185">
    <property type="entry name" value="GT_2_like_b"/>
    <property type="match status" value="1"/>
</dbReference>
<dbReference type="EC" id="2.4.1.-" evidence="3"/>
<keyword evidence="1" id="KW-1133">Transmembrane helix</keyword>
<evidence type="ECO:0000313" key="3">
    <source>
        <dbReference type="EMBL" id="VEF43387.1"/>
    </source>
</evidence>
<keyword evidence="1" id="KW-0472">Membrane</keyword>
<dbReference type="EMBL" id="LR134327">
    <property type="protein sequence ID" value="VEF43387.1"/>
    <property type="molecule type" value="Genomic_DNA"/>
</dbReference>
<dbReference type="RefSeq" id="WP_005703014.1">
    <property type="nucleotide sequence ID" value="NZ_AEWB02000006.1"/>
</dbReference>
<keyword evidence="1" id="KW-0812">Transmembrane</keyword>
<dbReference type="InterPro" id="IPR050834">
    <property type="entry name" value="Glycosyltransf_2"/>
</dbReference>
<evidence type="ECO:0000313" key="4">
    <source>
        <dbReference type="Proteomes" id="UP000272690"/>
    </source>
</evidence>
<dbReference type="InterPro" id="IPR029044">
    <property type="entry name" value="Nucleotide-diphossugar_trans"/>
</dbReference>
<evidence type="ECO:0000259" key="2">
    <source>
        <dbReference type="Pfam" id="PF00535"/>
    </source>
</evidence>
<dbReference type="Pfam" id="PF00535">
    <property type="entry name" value="Glycos_transf_2"/>
    <property type="match status" value="1"/>
</dbReference>
<feature type="domain" description="Glycosyltransferase 2-like" evidence="2">
    <location>
        <begin position="8"/>
        <end position="147"/>
    </location>
</feature>
<dbReference type="PANTHER" id="PTHR43685:SF2">
    <property type="entry name" value="GLYCOSYLTRANSFERASE 2-LIKE DOMAIN-CONTAINING PROTEIN"/>
    <property type="match status" value="1"/>
</dbReference>
<evidence type="ECO:0000256" key="1">
    <source>
        <dbReference type="SAM" id="Phobius"/>
    </source>
</evidence>
<keyword evidence="3" id="KW-0328">Glycosyltransferase</keyword>
<gene>
    <name evidence="3" type="primary">glfT1</name>
    <name evidence="3" type="ORF">NCTC5906_01446</name>
</gene>
<dbReference type="AlphaFoldDB" id="A0A448F9P9"/>
<reference evidence="3 4" key="1">
    <citation type="submission" date="2018-12" db="EMBL/GenBank/DDBJ databases">
        <authorList>
            <consortium name="Pathogen Informatics"/>
        </authorList>
    </citation>
    <scope>NUCLEOTIDE SEQUENCE [LARGE SCALE GENOMIC DNA]</scope>
    <source>
        <strain evidence="3 4">NCTC5906</strain>
    </source>
</reference>
<keyword evidence="3" id="KW-0808">Transferase</keyword>